<evidence type="ECO:0000313" key="2">
    <source>
        <dbReference type="EMBL" id="XDK33340.1"/>
    </source>
</evidence>
<dbReference type="Gene3D" id="2.50.20.10">
    <property type="entry name" value="Lipoprotein localisation LolA/LolB/LppX"/>
    <property type="match status" value="1"/>
</dbReference>
<reference evidence="2" key="1">
    <citation type="submission" date="2024-07" db="EMBL/GenBank/DDBJ databases">
        <title>Halotolerant mesophilic bacterium Ornithinibacillus sp. 4-3, sp. nov., isolated from soil.</title>
        <authorList>
            <person name="Sidarenka A.V."/>
            <person name="Guliayeva D.E."/>
            <person name="Leanovich S.I."/>
            <person name="Hileuskaya K.S."/>
            <person name="Akhremchuk A.E."/>
            <person name="Sikolenko M.A."/>
            <person name="Valentovich L.N."/>
        </authorList>
    </citation>
    <scope>NUCLEOTIDE SEQUENCE</scope>
    <source>
        <strain evidence="2">4-3</strain>
    </source>
</reference>
<feature type="domain" description="DUF4367" evidence="1">
    <location>
        <begin position="248"/>
        <end position="334"/>
    </location>
</feature>
<dbReference type="PROSITE" id="PS51257">
    <property type="entry name" value="PROKAR_LIPOPROTEIN"/>
    <property type="match status" value="1"/>
</dbReference>
<dbReference type="PANTHER" id="PTHR37507">
    <property type="entry name" value="SPORULATION PROTEIN YDCC"/>
    <property type="match status" value="1"/>
</dbReference>
<name>A0AB39HSA0_9BACI</name>
<sequence>MRKWKWSRIVMVFFVMLFLAACGGKSQESVLSKIEEKLEEADGYKVKAEMLMRTGQDEQVYEIDVWHKKQNFYRISLTNPQDEKGGQVILKNEEGVFVLTPALKKSFKFQSDWPDNSSQPYLLQSLVKDVVNDKEAVFETTDQHYIFQTKTNYQNNTLLPFQEIYFDKKEYTPVLVKVLDKDKKSQVEVRFSRFENNPDFATDDFKTEETLASLSATAEETVVTEAEEMPFTVMLPLYTAGSELVDKKEVETDEGKRVILTFAGEKNFTLVQQEEPTVETATTSEEVKGDMIHLGHAIGFITNQVIEWSKDGTHYMLASDELTKEELIEVAQSVQGQEVK</sequence>
<dbReference type="InterPro" id="IPR029046">
    <property type="entry name" value="LolA/LolB/LppX"/>
</dbReference>
<dbReference type="InterPro" id="IPR052944">
    <property type="entry name" value="Sporulation_related"/>
</dbReference>
<proteinExistence type="predicted"/>
<dbReference type="InterPro" id="IPR025377">
    <property type="entry name" value="DUF4367"/>
</dbReference>
<dbReference type="AlphaFoldDB" id="A0AB39HSA0"/>
<dbReference type="PANTHER" id="PTHR37507:SF2">
    <property type="entry name" value="SPORULATION PROTEIN YDCC"/>
    <property type="match status" value="1"/>
</dbReference>
<dbReference type="Pfam" id="PF14285">
    <property type="entry name" value="DUF4367"/>
    <property type="match status" value="1"/>
</dbReference>
<organism evidence="2">
    <name type="scientific">Ornithinibacillus sp. 4-3</name>
    <dbReference type="NCBI Taxonomy" id="3231488"/>
    <lineage>
        <taxon>Bacteria</taxon>
        <taxon>Bacillati</taxon>
        <taxon>Bacillota</taxon>
        <taxon>Bacilli</taxon>
        <taxon>Bacillales</taxon>
        <taxon>Bacillaceae</taxon>
        <taxon>Ornithinibacillus</taxon>
    </lineage>
</organism>
<gene>
    <name evidence="2" type="ORF">AB4Y30_02935</name>
</gene>
<keyword evidence="2" id="KW-0449">Lipoprotein</keyword>
<dbReference type="SUPFAM" id="SSF89392">
    <property type="entry name" value="Prokaryotic lipoproteins and lipoprotein localization factors"/>
    <property type="match status" value="1"/>
</dbReference>
<evidence type="ECO:0000259" key="1">
    <source>
        <dbReference type="Pfam" id="PF14285"/>
    </source>
</evidence>
<protein>
    <submittedName>
        <fullName evidence="2">Outer membrane lipoprotein carrier protein LolA</fullName>
    </submittedName>
</protein>
<accession>A0AB39HSA0</accession>
<dbReference type="EMBL" id="CP162599">
    <property type="protein sequence ID" value="XDK33340.1"/>
    <property type="molecule type" value="Genomic_DNA"/>
</dbReference>
<dbReference type="RefSeq" id="WP_368654022.1">
    <property type="nucleotide sequence ID" value="NZ_CP162599.1"/>
</dbReference>